<proteinExistence type="predicted"/>
<evidence type="ECO:0000313" key="2">
    <source>
        <dbReference type="Proteomes" id="UP001168821"/>
    </source>
</evidence>
<comment type="caution">
    <text evidence="1">The sequence shown here is derived from an EMBL/GenBank/DDBJ whole genome shotgun (WGS) entry which is preliminary data.</text>
</comment>
<protein>
    <submittedName>
        <fullName evidence="1">Uncharacterized protein</fullName>
    </submittedName>
</protein>
<evidence type="ECO:0000313" key="1">
    <source>
        <dbReference type="EMBL" id="KAJ3659506.1"/>
    </source>
</evidence>
<dbReference type="EMBL" id="JALNTZ010000003">
    <property type="protein sequence ID" value="KAJ3659506.1"/>
    <property type="molecule type" value="Genomic_DNA"/>
</dbReference>
<dbReference type="AlphaFoldDB" id="A0AA38IQJ8"/>
<sequence>MLFTEVFTFPQYSTNRFEQAPLFEISARAGPLQNKRLITRLVEDDTCSVLRGQFDHEIQFNDDVDHFFAETDSLVMF</sequence>
<accession>A0AA38IQJ8</accession>
<organism evidence="1 2">
    <name type="scientific">Zophobas morio</name>
    <dbReference type="NCBI Taxonomy" id="2755281"/>
    <lineage>
        <taxon>Eukaryota</taxon>
        <taxon>Metazoa</taxon>
        <taxon>Ecdysozoa</taxon>
        <taxon>Arthropoda</taxon>
        <taxon>Hexapoda</taxon>
        <taxon>Insecta</taxon>
        <taxon>Pterygota</taxon>
        <taxon>Neoptera</taxon>
        <taxon>Endopterygota</taxon>
        <taxon>Coleoptera</taxon>
        <taxon>Polyphaga</taxon>
        <taxon>Cucujiformia</taxon>
        <taxon>Tenebrionidae</taxon>
        <taxon>Zophobas</taxon>
    </lineage>
</organism>
<gene>
    <name evidence="1" type="ORF">Zmor_011191</name>
</gene>
<dbReference type="Proteomes" id="UP001168821">
    <property type="component" value="Unassembled WGS sequence"/>
</dbReference>
<name>A0AA38IQJ8_9CUCU</name>
<keyword evidence="2" id="KW-1185">Reference proteome</keyword>
<reference evidence="1" key="1">
    <citation type="journal article" date="2023" name="G3 (Bethesda)">
        <title>Whole genome assemblies of Zophobas morio and Tenebrio molitor.</title>
        <authorList>
            <person name="Kaur S."/>
            <person name="Stinson S.A."/>
            <person name="diCenzo G.C."/>
        </authorList>
    </citation>
    <scope>NUCLEOTIDE SEQUENCE</scope>
    <source>
        <strain evidence="1">QUZm001</strain>
    </source>
</reference>